<comment type="caution">
    <text evidence="2">The sequence shown here is derived from an EMBL/GenBank/DDBJ whole genome shotgun (WGS) entry which is preliminary data.</text>
</comment>
<organism evidence="2 3">
    <name type="scientific">Deinococcus ruber</name>
    <dbReference type="NCBI Taxonomy" id="1848197"/>
    <lineage>
        <taxon>Bacteria</taxon>
        <taxon>Thermotogati</taxon>
        <taxon>Deinococcota</taxon>
        <taxon>Deinococci</taxon>
        <taxon>Deinococcales</taxon>
        <taxon>Deinococcaceae</taxon>
        <taxon>Deinococcus</taxon>
    </lineage>
</organism>
<dbReference type="InterPro" id="IPR001387">
    <property type="entry name" value="Cro/C1-type_HTH"/>
</dbReference>
<accession>A0A918FBI6</accession>
<gene>
    <name evidence="2" type="ORF">GCM10008957_43770</name>
</gene>
<dbReference type="AlphaFoldDB" id="A0A918FBI6"/>
<dbReference type="GO" id="GO:0003677">
    <property type="term" value="F:DNA binding"/>
    <property type="evidence" value="ECO:0007669"/>
    <property type="project" value="InterPro"/>
</dbReference>
<name>A0A918FBI6_9DEIO</name>
<dbReference type="Gene3D" id="1.10.260.40">
    <property type="entry name" value="lambda repressor-like DNA-binding domains"/>
    <property type="match status" value="1"/>
</dbReference>
<reference evidence="2" key="2">
    <citation type="submission" date="2020-09" db="EMBL/GenBank/DDBJ databases">
        <authorList>
            <person name="Sun Q."/>
            <person name="Ohkuma M."/>
        </authorList>
    </citation>
    <scope>NUCLEOTIDE SEQUENCE</scope>
    <source>
        <strain evidence="2">JCM 31311</strain>
    </source>
</reference>
<dbReference type="EMBL" id="BMQL01000042">
    <property type="protein sequence ID" value="GGR27778.1"/>
    <property type="molecule type" value="Genomic_DNA"/>
</dbReference>
<protein>
    <recommendedName>
        <fullName evidence="1">HTH cro/C1-type domain-containing protein</fullName>
    </recommendedName>
</protein>
<dbReference type="SUPFAM" id="SSF47413">
    <property type="entry name" value="lambda repressor-like DNA-binding domains"/>
    <property type="match status" value="1"/>
</dbReference>
<dbReference type="CDD" id="cd00093">
    <property type="entry name" value="HTH_XRE"/>
    <property type="match status" value="1"/>
</dbReference>
<evidence type="ECO:0000313" key="3">
    <source>
        <dbReference type="Proteomes" id="UP000603865"/>
    </source>
</evidence>
<sequence>MNVNDEIRQTVKDAMHSRKLTQAQLAEKLGVTPQALSRTLNERGKVPGLWRGILSELGLVLTVKVDPDSARVNSREES</sequence>
<dbReference type="RefSeq" id="WP_189092643.1">
    <property type="nucleotide sequence ID" value="NZ_BMQL01000042.1"/>
</dbReference>
<evidence type="ECO:0000259" key="1">
    <source>
        <dbReference type="PROSITE" id="PS50943"/>
    </source>
</evidence>
<reference evidence="2" key="1">
    <citation type="journal article" date="2014" name="Int. J. Syst. Evol. Microbiol.">
        <title>Complete genome sequence of Corynebacterium casei LMG S-19264T (=DSM 44701T), isolated from a smear-ripened cheese.</title>
        <authorList>
            <consortium name="US DOE Joint Genome Institute (JGI-PGF)"/>
            <person name="Walter F."/>
            <person name="Albersmeier A."/>
            <person name="Kalinowski J."/>
            <person name="Ruckert C."/>
        </authorList>
    </citation>
    <scope>NUCLEOTIDE SEQUENCE</scope>
    <source>
        <strain evidence="2">JCM 31311</strain>
    </source>
</reference>
<dbReference type="Proteomes" id="UP000603865">
    <property type="component" value="Unassembled WGS sequence"/>
</dbReference>
<keyword evidence="3" id="KW-1185">Reference proteome</keyword>
<evidence type="ECO:0000313" key="2">
    <source>
        <dbReference type="EMBL" id="GGR27778.1"/>
    </source>
</evidence>
<dbReference type="InterPro" id="IPR010982">
    <property type="entry name" value="Lambda_DNA-bd_dom_sf"/>
</dbReference>
<feature type="domain" description="HTH cro/C1-type" evidence="1">
    <location>
        <begin position="11"/>
        <end position="38"/>
    </location>
</feature>
<dbReference type="Pfam" id="PF01381">
    <property type="entry name" value="HTH_3"/>
    <property type="match status" value="1"/>
</dbReference>
<proteinExistence type="predicted"/>
<dbReference type="PROSITE" id="PS50943">
    <property type="entry name" value="HTH_CROC1"/>
    <property type="match status" value="1"/>
</dbReference>